<keyword evidence="6" id="KW-1185">Reference proteome</keyword>
<evidence type="ECO:0000256" key="3">
    <source>
        <dbReference type="ARBA" id="ARBA00022490"/>
    </source>
</evidence>
<organism evidence="5 6">
    <name type="scientific">Paraferrimonas haliotis</name>
    <dbReference type="NCBI Taxonomy" id="2013866"/>
    <lineage>
        <taxon>Bacteria</taxon>
        <taxon>Pseudomonadati</taxon>
        <taxon>Pseudomonadota</taxon>
        <taxon>Gammaproteobacteria</taxon>
        <taxon>Alteromonadales</taxon>
        <taxon>Ferrimonadaceae</taxon>
        <taxon>Paraferrimonas</taxon>
    </lineage>
</organism>
<dbReference type="GO" id="GO:1990228">
    <property type="term" value="C:sulfurtransferase complex"/>
    <property type="evidence" value="ECO:0007669"/>
    <property type="project" value="TreeGrafter"/>
</dbReference>
<dbReference type="InterPro" id="IPR027396">
    <property type="entry name" value="DsrEFH-like"/>
</dbReference>
<sequence length="129" mass="14307">MTRFTILVNHPPYGSEHAYSALRFCEAALKQGHEITQVFFYLDGVYNTTALLSPQSDELHLVNRWKHMAHSHSIPLISCVSAGLRRGVVNQVDASDNELESHNMDPAFVAAGLGELVAAIEDSDRLVQF</sequence>
<name>A0AA37TRS1_9GAMM</name>
<gene>
    <name evidence="5" type="primary">tusD</name>
    <name evidence="5" type="ORF">GCM10007894_25100</name>
</gene>
<dbReference type="InterPro" id="IPR017463">
    <property type="entry name" value="Sulphur_relay_TusD/DsrE"/>
</dbReference>
<protein>
    <submittedName>
        <fullName evidence="5">Sulfurtransferase TusD</fullName>
    </submittedName>
</protein>
<comment type="similarity">
    <text evidence="2">Belongs to the DsrE/TusD family.</text>
</comment>
<dbReference type="AlphaFoldDB" id="A0AA37TRS1"/>
<dbReference type="Proteomes" id="UP001157439">
    <property type="component" value="Unassembled WGS sequence"/>
</dbReference>
<evidence type="ECO:0000256" key="2">
    <source>
        <dbReference type="ARBA" id="ARBA00007067"/>
    </source>
</evidence>
<dbReference type="GO" id="GO:0097163">
    <property type="term" value="F:sulfur carrier activity"/>
    <property type="evidence" value="ECO:0007669"/>
    <property type="project" value="TreeGrafter"/>
</dbReference>
<comment type="subcellular location">
    <subcellularLocation>
        <location evidence="1">Cytoplasm</location>
    </subcellularLocation>
</comment>
<reference evidence="5 6" key="1">
    <citation type="journal article" date="2014" name="Int. J. Syst. Evol. Microbiol.">
        <title>Complete genome sequence of Corynebacterium casei LMG S-19264T (=DSM 44701T), isolated from a smear-ripened cheese.</title>
        <authorList>
            <consortium name="US DOE Joint Genome Institute (JGI-PGF)"/>
            <person name="Walter F."/>
            <person name="Albersmeier A."/>
            <person name="Kalinowski J."/>
            <person name="Ruckert C."/>
        </authorList>
    </citation>
    <scope>NUCLEOTIDE SEQUENCE [LARGE SCALE GENOMIC DNA]</scope>
    <source>
        <strain evidence="5 6">NBRC 112785</strain>
    </source>
</reference>
<dbReference type="NCBIfam" id="TIGR03012">
    <property type="entry name" value="sulf_tusD_dsrE"/>
    <property type="match status" value="1"/>
</dbReference>
<keyword evidence="3" id="KW-0963">Cytoplasm</keyword>
<evidence type="ECO:0000313" key="6">
    <source>
        <dbReference type="Proteomes" id="UP001157439"/>
    </source>
</evidence>
<dbReference type="PANTHER" id="PTHR34874:SF3">
    <property type="entry name" value="SULFURTRANSFERASE TUSD"/>
    <property type="match status" value="1"/>
</dbReference>
<proteinExistence type="inferred from homology"/>
<dbReference type="FunFam" id="3.40.1260.10:FF:000001">
    <property type="entry name" value="Sulfurtransferase TusD"/>
    <property type="match status" value="1"/>
</dbReference>
<dbReference type="Pfam" id="PF02635">
    <property type="entry name" value="DsrE"/>
    <property type="match status" value="1"/>
</dbReference>
<dbReference type="RefSeq" id="WP_095500383.1">
    <property type="nucleotide sequence ID" value="NZ_BSPO01000003.1"/>
</dbReference>
<evidence type="ECO:0000256" key="1">
    <source>
        <dbReference type="ARBA" id="ARBA00004496"/>
    </source>
</evidence>
<evidence type="ECO:0000256" key="4">
    <source>
        <dbReference type="ARBA" id="ARBA00022679"/>
    </source>
</evidence>
<comment type="caution">
    <text evidence="5">The sequence shown here is derived from an EMBL/GenBank/DDBJ whole genome shotgun (WGS) entry which is preliminary data.</text>
</comment>
<keyword evidence="4" id="KW-0808">Transferase</keyword>
<evidence type="ECO:0000313" key="5">
    <source>
        <dbReference type="EMBL" id="GLS84533.1"/>
    </source>
</evidence>
<accession>A0AA37TRS1</accession>
<dbReference type="SUPFAM" id="SSF75169">
    <property type="entry name" value="DsrEFH-like"/>
    <property type="match status" value="1"/>
</dbReference>
<dbReference type="Gene3D" id="3.40.1260.10">
    <property type="entry name" value="DsrEFH-like"/>
    <property type="match status" value="1"/>
</dbReference>
<dbReference type="EMBL" id="BSPO01000003">
    <property type="protein sequence ID" value="GLS84533.1"/>
    <property type="molecule type" value="Genomic_DNA"/>
</dbReference>
<dbReference type="InterPro" id="IPR003787">
    <property type="entry name" value="Sulphur_relay_DsrE/F-like"/>
</dbReference>
<dbReference type="NCBIfam" id="NF001237">
    <property type="entry name" value="PRK00207.1"/>
    <property type="match status" value="1"/>
</dbReference>
<dbReference type="PANTHER" id="PTHR34874">
    <property type="entry name" value="PROTEIN YCHN"/>
    <property type="match status" value="1"/>
</dbReference>
<dbReference type="GO" id="GO:0016783">
    <property type="term" value="F:sulfurtransferase activity"/>
    <property type="evidence" value="ECO:0007669"/>
    <property type="project" value="InterPro"/>
</dbReference>
<dbReference type="GO" id="GO:0002143">
    <property type="term" value="P:tRNA wobble position uridine thiolation"/>
    <property type="evidence" value="ECO:0007669"/>
    <property type="project" value="TreeGrafter"/>
</dbReference>